<dbReference type="AlphaFoldDB" id="F2DWC1"/>
<evidence type="ECO:0000313" key="10">
    <source>
        <dbReference type="EMBL" id="BAJ99392.1"/>
    </source>
</evidence>
<evidence type="ECO:0000256" key="4">
    <source>
        <dbReference type="ARBA" id="ARBA00022792"/>
    </source>
</evidence>
<name>F2DWC1_HORVV</name>
<keyword evidence="7 9" id="KW-0472">Membrane</keyword>
<keyword evidence="5 9" id="KW-1133">Transmembrane helix</keyword>
<dbReference type="PANTHER" id="PTHR14110:SF0">
    <property type="entry name" value="MITOCHONDRIAL IMPORT INNER MEMBRANE TRANSLOCASE SUBUNIT TIM22"/>
    <property type="match status" value="1"/>
</dbReference>
<evidence type="ECO:0000256" key="3">
    <source>
        <dbReference type="ARBA" id="ARBA00022692"/>
    </source>
</evidence>
<reference evidence="10" key="1">
    <citation type="journal article" date="2011" name="Plant Physiol.">
        <title>Comprehensive sequence analysis of 24,783 barley full-length cDNAs derived from 12 clone libraries.</title>
        <authorList>
            <person name="Matsumoto T."/>
            <person name="Tanaka T."/>
            <person name="Sakai H."/>
            <person name="Amano N."/>
            <person name="Kanamori H."/>
            <person name="Kurita K."/>
            <person name="Kikuta A."/>
            <person name="Kamiya K."/>
            <person name="Yamamoto M."/>
            <person name="Ikawa H."/>
            <person name="Fujii N."/>
            <person name="Hori K."/>
            <person name="Itoh T."/>
            <person name="Sato K."/>
        </authorList>
    </citation>
    <scope>NUCLEOTIDE SEQUENCE</scope>
    <source>
        <tissue evidence="10">Shoot and root</tissue>
    </source>
</reference>
<evidence type="ECO:0000256" key="8">
    <source>
        <dbReference type="SAM" id="MobiDB-lite"/>
    </source>
</evidence>
<protein>
    <submittedName>
        <fullName evidence="10">Predicted protein</fullName>
    </submittedName>
</protein>
<feature type="region of interest" description="Disordered" evidence="8">
    <location>
        <begin position="1"/>
        <end position="51"/>
    </location>
</feature>
<evidence type="ECO:0000256" key="2">
    <source>
        <dbReference type="ARBA" id="ARBA00008444"/>
    </source>
</evidence>
<dbReference type="GO" id="GO:0045039">
    <property type="term" value="P:protein insertion into mitochondrial inner membrane"/>
    <property type="evidence" value="ECO:0007669"/>
    <property type="project" value="InterPro"/>
</dbReference>
<keyword evidence="6" id="KW-0496">Mitochondrion</keyword>
<evidence type="ECO:0000256" key="9">
    <source>
        <dbReference type="SAM" id="Phobius"/>
    </source>
</evidence>
<evidence type="ECO:0000256" key="6">
    <source>
        <dbReference type="ARBA" id="ARBA00023128"/>
    </source>
</evidence>
<feature type="compositionally biased region" description="Polar residues" evidence="8">
    <location>
        <begin position="1"/>
        <end position="15"/>
    </location>
</feature>
<dbReference type="EMBL" id="AK368189">
    <property type="protein sequence ID" value="BAJ99392.1"/>
    <property type="molecule type" value="mRNA"/>
</dbReference>
<feature type="non-terminal residue" evidence="10">
    <location>
        <position position="1"/>
    </location>
</feature>
<dbReference type="InterPro" id="IPR039175">
    <property type="entry name" value="TIM22"/>
</dbReference>
<comment type="similarity">
    <text evidence="2">Belongs to the Tim17/Tim22/Tim23 family.</text>
</comment>
<keyword evidence="3 9" id="KW-0812">Transmembrane</keyword>
<dbReference type="GO" id="GO:0042721">
    <property type="term" value="C:TIM22 mitochondrial import inner membrane insertion complex"/>
    <property type="evidence" value="ECO:0007669"/>
    <property type="project" value="InterPro"/>
</dbReference>
<evidence type="ECO:0000256" key="1">
    <source>
        <dbReference type="ARBA" id="ARBA00004448"/>
    </source>
</evidence>
<evidence type="ECO:0000256" key="7">
    <source>
        <dbReference type="ARBA" id="ARBA00023136"/>
    </source>
</evidence>
<comment type="subcellular location">
    <subcellularLocation>
        <location evidence="1">Mitochondrion inner membrane</location>
        <topology evidence="1">Multi-pass membrane protein</topology>
    </subcellularLocation>
</comment>
<sequence length="197" mass="20618">SFSSNPIHCLSSDSHGPQLAPPSRYREGGGRSDCEMASPEPSAAAGQRAAVEPLQLPTPEEIKGQEMMNNCAVRSVLSGVMGGGLGVLMGLFFGALENPIMQEEMTARQQIVYQAKQMGRKSMSHAKTFAVMGLIFSAAECVVEKARAKHDITNSAVAGCVTGGALAAKGGPQASCIGCVGFGAFSVAIEKFMERYN</sequence>
<accession>F2DWC1</accession>
<feature type="compositionally biased region" description="Basic and acidic residues" evidence="8">
    <location>
        <begin position="24"/>
        <end position="34"/>
    </location>
</feature>
<dbReference type="PANTHER" id="PTHR14110">
    <property type="entry name" value="MITOCHONDRIAL IMPORT INNER MEMBRANE TRANSLOCASE SUBUNIT TIM22"/>
    <property type="match status" value="1"/>
</dbReference>
<keyword evidence="4" id="KW-0999">Mitochondrion inner membrane</keyword>
<feature type="transmembrane region" description="Helical" evidence="9">
    <location>
        <begin position="76"/>
        <end position="96"/>
    </location>
</feature>
<evidence type="ECO:0000256" key="5">
    <source>
        <dbReference type="ARBA" id="ARBA00022989"/>
    </source>
</evidence>
<organism evidence="10">
    <name type="scientific">Hordeum vulgare subsp. vulgare</name>
    <name type="common">Domesticated barley</name>
    <dbReference type="NCBI Taxonomy" id="112509"/>
    <lineage>
        <taxon>Eukaryota</taxon>
        <taxon>Viridiplantae</taxon>
        <taxon>Streptophyta</taxon>
        <taxon>Embryophyta</taxon>
        <taxon>Tracheophyta</taxon>
        <taxon>Spermatophyta</taxon>
        <taxon>Magnoliopsida</taxon>
        <taxon>Liliopsida</taxon>
        <taxon>Poales</taxon>
        <taxon>Poaceae</taxon>
        <taxon>BOP clade</taxon>
        <taxon>Pooideae</taxon>
        <taxon>Triticodae</taxon>
        <taxon>Triticeae</taxon>
        <taxon>Hordeinae</taxon>
        <taxon>Hordeum</taxon>
    </lineage>
</organism>
<proteinExistence type="evidence at transcript level"/>
<dbReference type="Pfam" id="PF02466">
    <property type="entry name" value="Tim17"/>
    <property type="match status" value="1"/>
</dbReference>